<name>A0A517N8S5_9BACT</name>
<protein>
    <submittedName>
        <fullName evidence="1">Uncharacterized protein</fullName>
    </submittedName>
</protein>
<dbReference type="AlphaFoldDB" id="A0A517N8S5"/>
<evidence type="ECO:0000313" key="2">
    <source>
        <dbReference type="Proteomes" id="UP000318538"/>
    </source>
</evidence>
<reference evidence="1 2" key="1">
    <citation type="submission" date="2019-02" db="EMBL/GenBank/DDBJ databases">
        <title>Deep-cultivation of Planctomycetes and their phenomic and genomic characterization uncovers novel biology.</title>
        <authorList>
            <person name="Wiegand S."/>
            <person name="Jogler M."/>
            <person name="Boedeker C."/>
            <person name="Pinto D."/>
            <person name="Vollmers J."/>
            <person name="Rivas-Marin E."/>
            <person name="Kohn T."/>
            <person name="Peeters S.H."/>
            <person name="Heuer A."/>
            <person name="Rast P."/>
            <person name="Oberbeckmann S."/>
            <person name="Bunk B."/>
            <person name="Jeske O."/>
            <person name="Meyerdierks A."/>
            <person name="Storesund J.E."/>
            <person name="Kallscheuer N."/>
            <person name="Luecker S."/>
            <person name="Lage O.M."/>
            <person name="Pohl T."/>
            <person name="Merkel B.J."/>
            <person name="Hornburger P."/>
            <person name="Mueller R.-W."/>
            <person name="Bruemmer F."/>
            <person name="Labrenz M."/>
            <person name="Spormann A.M."/>
            <person name="Op den Camp H."/>
            <person name="Overmann J."/>
            <person name="Amann R."/>
            <person name="Jetten M.S.M."/>
            <person name="Mascher T."/>
            <person name="Medema M.H."/>
            <person name="Devos D.P."/>
            <person name="Kaster A.-K."/>
            <person name="Ovreas L."/>
            <person name="Rohde M."/>
            <person name="Galperin M.Y."/>
            <person name="Jogler C."/>
        </authorList>
    </citation>
    <scope>NUCLEOTIDE SEQUENCE [LARGE SCALE GENOMIC DNA]</scope>
    <source>
        <strain evidence="1 2">K22_7</strain>
    </source>
</reference>
<dbReference type="Proteomes" id="UP000318538">
    <property type="component" value="Chromosome"/>
</dbReference>
<evidence type="ECO:0000313" key="1">
    <source>
        <dbReference type="EMBL" id="QDT03545.1"/>
    </source>
</evidence>
<keyword evidence="2" id="KW-1185">Reference proteome</keyword>
<gene>
    <name evidence="1" type="ORF">K227x_19290</name>
</gene>
<sequence>MVRESATERPQSTLLGPLSPALNASSARFRRGGEGWGEGAQGRTIANCKLNNANWILKTIQQTYTHPNMHFEMFILQFAMFSGPLTQRR</sequence>
<proteinExistence type="predicted"/>
<dbReference type="KEGG" id="rlc:K227x_19290"/>
<dbReference type="EMBL" id="CP036525">
    <property type="protein sequence ID" value="QDT03545.1"/>
    <property type="molecule type" value="Genomic_DNA"/>
</dbReference>
<accession>A0A517N8S5</accession>
<organism evidence="1 2">
    <name type="scientific">Rubripirellula lacrimiformis</name>
    <dbReference type="NCBI Taxonomy" id="1930273"/>
    <lineage>
        <taxon>Bacteria</taxon>
        <taxon>Pseudomonadati</taxon>
        <taxon>Planctomycetota</taxon>
        <taxon>Planctomycetia</taxon>
        <taxon>Pirellulales</taxon>
        <taxon>Pirellulaceae</taxon>
        <taxon>Rubripirellula</taxon>
    </lineage>
</organism>